<gene>
    <name evidence="1" type="ORF">Tci_041751</name>
</gene>
<dbReference type="AlphaFoldDB" id="A0A6L2M6X0"/>
<proteinExistence type="predicted"/>
<organism evidence="1">
    <name type="scientific">Tanacetum cinerariifolium</name>
    <name type="common">Dalmatian daisy</name>
    <name type="synonym">Chrysanthemum cinerariifolium</name>
    <dbReference type="NCBI Taxonomy" id="118510"/>
    <lineage>
        <taxon>Eukaryota</taxon>
        <taxon>Viridiplantae</taxon>
        <taxon>Streptophyta</taxon>
        <taxon>Embryophyta</taxon>
        <taxon>Tracheophyta</taxon>
        <taxon>Spermatophyta</taxon>
        <taxon>Magnoliopsida</taxon>
        <taxon>eudicotyledons</taxon>
        <taxon>Gunneridae</taxon>
        <taxon>Pentapetalae</taxon>
        <taxon>asterids</taxon>
        <taxon>campanulids</taxon>
        <taxon>Asterales</taxon>
        <taxon>Asteraceae</taxon>
        <taxon>Asteroideae</taxon>
        <taxon>Anthemideae</taxon>
        <taxon>Anthemidinae</taxon>
        <taxon>Tanacetum</taxon>
    </lineage>
</organism>
<accession>A0A6L2M6X0</accession>
<protein>
    <submittedName>
        <fullName evidence="1">Uncharacterized protein</fullName>
    </submittedName>
</protein>
<name>A0A6L2M6X0_TANCI</name>
<evidence type="ECO:0000313" key="1">
    <source>
        <dbReference type="EMBL" id="GEU69773.1"/>
    </source>
</evidence>
<dbReference type="EMBL" id="BKCJ010005997">
    <property type="protein sequence ID" value="GEU69773.1"/>
    <property type="molecule type" value="Genomic_DNA"/>
</dbReference>
<reference evidence="1" key="1">
    <citation type="journal article" date="2019" name="Sci. Rep.">
        <title>Draft genome of Tanacetum cinerariifolium, the natural source of mosquito coil.</title>
        <authorList>
            <person name="Yamashiro T."/>
            <person name="Shiraishi A."/>
            <person name="Satake H."/>
            <person name="Nakayama K."/>
        </authorList>
    </citation>
    <scope>NUCLEOTIDE SEQUENCE</scope>
</reference>
<sequence length="583" mass="63446">MRDASGMIGRTEASAHVVKVREMPEGVLVLSGLSHMWKSRTCDLEEPHHDIRPTLQRLSLYCTPPTVVDVAVSDLTSEDLVASTPSAKVIVKVEASQNRKASISSAASSHIVKVEASQSSGSTTRPNLFIDISGKESDDDDNACAEIILVTLSTLLLLSLPQETRAGVLFPLPLKVLAPEGKGIMTDAVVALSTGVTALTLFGAYSFSQRGRVFKNYKFSLEEWDASHQPNLTILNEEVFKDPTVYKMFFDQFSTPGEMVWIEALTNDKPNAKMSVLHYLIMSHGGELLARYRGLLEFHHEQVAGLNDKLSSSDVTFSKSKAKRNERKKKTKYLTKRLDQLNAKVARLSTALNQAIALEAEKDKEILRLKASPMEFVSFFQASAGFEHGLSMHQTKEEFTAVLKEISQFVPANVLTSRNTCVSPPVAKESTVTLVSSYLELLSNISSSSSIAILEPNEEWLNAMVDGPDNKMTGGAGNGKSGDVFVQGASHVVDDDVELSVVGSEHVSFGPNDVVVALTVEEKGRCVVVLLAIPVSCHPPQAEWLPLGTFIMAGQASVGSMGPIMLLEQRLYCHARPLSLPGY</sequence>
<comment type="caution">
    <text evidence="1">The sequence shown here is derived from an EMBL/GenBank/DDBJ whole genome shotgun (WGS) entry which is preliminary data.</text>
</comment>